<dbReference type="EMBL" id="JAYKYQ010000008">
    <property type="protein sequence ID" value="MEB3512479.1"/>
    <property type="molecule type" value="Genomic_DNA"/>
</dbReference>
<keyword evidence="1" id="KW-0732">Signal</keyword>
<organism evidence="2 3">
    <name type="scientific">Nocardia implantans</name>
    <dbReference type="NCBI Taxonomy" id="3108168"/>
    <lineage>
        <taxon>Bacteria</taxon>
        <taxon>Bacillati</taxon>
        <taxon>Actinomycetota</taxon>
        <taxon>Actinomycetes</taxon>
        <taxon>Mycobacteriales</taxon>
        <taxon>Nocardiaceae</taxon>
        <taxon>Nocardia</taxon>
    </lineage>
</organism>
<accession>A0ABU6AYI8</accession>
<dbReference type="Proteomes" id="UP001348098">
    <property type="component" value="Unassembled WGS sequence"/>
</dbReference>
<name>A0ABU6AYI8_9NOCA</name>
<evidence type="ECO:0008006" key="4">
    <source>
        <dbReference type="Google" id="ProtNLM"/>
    </source>
</evidence>
<evidence type="ECO:0000256" key="1">
    <source>
        <dbReference type="SAM" id="SignalP"/>
    </source>
</evidence>
<gene>
    <name evidence="2" type="ORF">U3653_20815</name>
</gene>
<evidence type="ECO:0000313" key="2">
    <source>
        <dbReference type="EMBL" id="MEB3512479.1"/>
    </source>
</evidence>
<reference evidence="2 3" key="1">
    <citation type="submission" date="2023-12" db="EMBL/GenBank/DDBJ databases">
        <title>novel species in genus Nocarida.</title>
        <authorList>
            <person name="Li Z."/>
        </authorList>
    </citation>
    <scope>NUCLEOTIDE SEQUENCE [LARGE SCALE GENOMIC DNA]</scope>
    <source>
        <strain evidence="2 3">CDC186</strain>
    </source>
</reference>
<comment type="caution">
    <text evidence="2">The sequence shown here is derived from an EMBL/GenBank/DDBJ whole genome shotgun (WGS) entry which is preliminary data.</text>
</comment>
<feature type="signal peptide" evidence="1">
    <location>
        <begin position="1"/>
        <end position="28"/>
    </location>
</feature>
<evidence type="ECO:0000313" key="3">
    <source>
        <dbReference type="Proteomes" id="UP001348098"/>
    </source>
</evidence>
<sequence>MQYIISRLCFTLATATAIAIFVTGPAHAVTISDCVDGGGIVVRCSTQPVTDADKIACPTPGKSTRIWCVGGFYGTPPLEILDFGGDSRYGGRTAATPIGNVRP</sequence>
<dbReference type="RefSeq" id="WP_195078115.1">
    <property type="nucleotide sequence ID" value="NZ_JAYESH010000004.1"/>
</dbReference>
<keyword evidence="3" id="KW-1185">Reference proteome</keyword>
<protein>
    <recommendedName>
        <fullName evidence="4">Secreted protein</fullName>
    </recommendedName>
</protein>
<feature type="chain" id="PRO_5045176027" description="Secreted protein" evidence="1">
    <location>
        <begin position="29"/>
        <end position="103"/>
    </location>
</feature>
<proteinExistence type="predicted"/>